<dbReference type="GO" id="GO:0008289">
    <property type="term" value="F:lipid binding"/>
    <property type="evidence" value="ECO:0007669"/>
    <property type="project" value="UniProtKB-KW"/>
</dbReference>
<dbReference type="PRINTS" id="PR00178">
    <property type="entry name" value="FATTYACIDBP"/>
</dbReference>
<dbReference type="EMBL" id="CAJHNH020004780">
    <property type="protein sequence ID" value="CAG5131668.1"/>
    <property type="molecule type" value="Genomic_DNA"/>
</dbReference>
<dbReference type="OrthoDB" id="412780at2759"/>
<dbReference type="InterPro" id="IPR000463">
    <property type="entry name" value="Fatty_acid-bd"/>
</dbReference>
<dbReference type="AlphaFoldDB" id="A0A8S3ZUJ1"/>
<dbReference type="SUPFAM" id="SSF50814">
    <property type="entry name" value="Lipocalins"/>
    <property type="match status" value="1"/>
</dbReference>
<protein>
    <recommendedName>
        <fullName evidence="4">Cytosolic fatty-acid binding proteins domain-containing protein</fullName>
    </recommendedName>
</protein>
<evidence type="ECO:0000256" key="2">
    <source>
        <dbReference type="ARBA" id="ARBA00023121"/>
    </source>
</evidence>
<dbReference type="CDD" id="cd00742">
    <property type="entry name" value="FABP"/>
    <property type="match status" value="1"/>
</dbReference>
<dbReference type="PANTHER" id="PTHR11955">
    <property type="entry name" value="FATTY ACID BINDING PROTEIN"/>
    <property type="match status" value="1"/>
</dbReference>
<evidence type="ECO:0000313" key="5">
    <source>
        <dbReference type="EMBL" id="CAG5131668.1"/>
    </source>
</evidence>
<keyword evidence="6" id="KW-1185">Reference proteome</keyword>
<evidence type="ECO:0000313" key="6">
    <source>
        <dbReference type="Proteomes" id="UP000678393"/>
    </source>
</evidence>
<comment type="caution">
    <text evidence="5">The sequence shown here is derived from an EMBL/GenBank/DDBJ whole genome shotgun (WGS) entry which is preliminary data.</text>
</comment>
<evidence type="ECO:0000256" key="1">
    <source>
        <dbReference type="ARBA" id="ARBA00008390"/>
    </source>
</evidence>
<dbReference type="PROSITE" id="PS00214">
    <property type="entry name" value="FABP"/>
    <property type="match status" value="1"/>
</dbReference>
<gene>
    <name evidence="5" type="ORF">CUNI_LOCUS17226</name>
</gene>
<dbReference type="InterPro" id="IPR012674">
    <property type="entry name" value="Calycin"/>
</dbReference>
<sequence>MAAELAPGVWDLEKSDNFDEYMKALEVNFATRLIGNRAKPRQEIRIVDDVWTITTSSLLTKLEIKFKIGEEFDETTVDGRKVK</sequence>
<name>A0A8S3ZUJ1_9EUPU</name>
<organism evidence="5 6">
    <name type="scientific">Candidula unifasciata</name>
    <dbReference type="NCBI Taxonomy" id="100452"/>
    <lineage>
        <taxon>Eukaryota</taxon>
        <taxon>Metazoa</taxon>
        <taxon>Spiralia</taxon>
        <taxon>Lophotrochozoa</taxon>
        <taxon>Mollusca</taxon>
        <taxon>Gastropoda</taxon>
        <taxon>Heterobranchia</taxon>
        <taxon>Euthyneura</taxon>
        <taxon>Panpulmonata</taxon>
        <taxon>Eupulmonata</taxon>
        <taxon>Stylommatophora</taxon>
        <taxon>Helicina</taxon>
        <taxon>Helicoidea</taxon>
        <taxon>Geomitridae</taxon>
        <taxon>Candidula</taxon>
    </lineage>
</organism>
<comment type="similarity">
    <text evidence="1 3">Belongs to the calycin superfamily. Fatty-acid binding protein (FABP) family.</text>
</comment>
<dbReference type="InterPro" id="IPR031259">
    <property type="entry name" value="ILBP"/>
</dbReference>
<dbReference type="Pfam" id="PF00061">
    <property type="entry name" value="Lipocalin"/>
    <property type="match status" value="1"/>
</dbReference>
<feature type="domain" description="Cytosolic fatty-acid binding proteins" evidence="4">
    <location>
        <begin position="8"/>
        <end position="25"/>
    </location>
</feature>
<evidence type="ECO:0000259" key="4">
    <source>
        <dbReference type="PROSITE" id="PS00214"/>
    </source>
</evidence>
<accession>A0A8S3ZUJ1</accession>
<proteinExistence type="inferred from homology"/>
<feature type="non-terminal residue" evidence="5">
    <location>
        <position position="83"/>
    </location>
</feature>
<keyword evidence="2" id="KW-0446">Lipid-binding</keyword>
<dbReference type="Gene3D" id="2.40.128.20">
    <property type="match status" value="1"/>
</dbReference>
<evidence type="ECO:0000256" key="3">
    <source>
        <dbReference type="RuleBase" id="RU003696"/>
    </source>
</evidence>
<keyword evidence="3" id="KW-0813">Transport</keyword>
<dbReference type="Proteomes" id="UP000678393">
    <property type="component" value="Unassembled WGS sequence"/>
</dbReference>
<dbReference type="InterPro" id="IPR000566">
    <property type="entry name" value="Lipocln_cytosolic_FA-bd_dom"/>
</dbReference>
<reference evidence="5" key="1">
    <citation type="submission" date="2021-04" db="EMBL/GenBank/DDBJ databases">
        <authorList>
            <consortium name="Molecular Ecology Group"/>
        </authorList>
    </citation>
    <scope>NUCLEOTIDE SEQUENCE</scope>
</reference>